<comment type="caution">
    <text evidence="1">The sequence shown here is derived from an EMBL/GenBank/DDBJ whole genome shotgun (WGS) entry which is preliminary data.</text>
</comment>
<evidence type="ECO:0000313" key="1">
    <source>
        <dbReference type="EMBL" id="RSH76903.1"/>
    </source>
</evidence>
<accession>A0A427XDQ2</accession>
<dbReference type="GeneID" id="39588381"/>
<dbReference type="AlphaFoldDB" id="A0A427XDQ2"/>
<gene>
    <name evidence="1" type="ORF">EHS24_003838</name>
</gene>
<dbReference type="RefSeq" id="XP_028472050.1">
    <property type="nucleotide sequence ID" value="XM_028619477.1"/>
</dbReference>
<proteinExistence type="predicted"/>
<protein>
    <submittedName>
        <fullName evidence="1">Uncharacterized protein</fullName>
    </submittedName>
</protein>
<reference evidence="1 2" key="1">
    <citation type="submission" date="2018-11" db="EMBL/GenBank/DDBJ databases">
        <title>Genome sequence of Apiotrichum porosum DSM 27194.</title>
        <authorList>
            <person name="Aliyu H."/>
            <person name="Gorte O."/>
            <person name="Ochsenreither K."/>
        </authorList>
    </citation>
    <scope>NUCLEOTIDE SEQUENCE [LARGE SCALE GENOMIC DNA]</scope>
    <source>
        <strain evidence="1 2">DSM 27194</strain>
    </source>
</reference>
<keyword evidence="2" id="KW-1185">Reference proteome</keyword>
<name>A0A427XDQ2_9TREE</name>
<sequence length="241" mass="26872">MIHKRQSKNLVEFSETQLKPAYQRWLSDGTPITFATKLPKKHVNGCAVYRSMLTVLEMAKRLSQLEFDVQGVRCKMYISTVYVYLPSWKQELVAWGVPVPPDSGIHFVDFIGKNPRSDSIVDRWDDKSYQDGLLPSALPSLLGFIFTRTHAFMMCRMLQAVMSAINAGTPFASLSDLVKLTPIPKDLPPPLDSVTGDAVYRLFLDIDVGDIANLSLHAKGLAPDYVQTLSADEMEAFSSAL</sequence>
<dbReference type="EMBL" id="RSCE01000019">
    <property type="protein sequence ID" value="RSH76903.1"/>
    <property type="molecule type" value="Genomic_DNA"/>
</dbReference>
<evidence type="ECO:0000313" key="2">
    <source>
        <dbReference type="Proteomes" id="UP000279236"/>
    </source>
</evidence>
<organism evidence="1 2">
    <name type="scientific">Apiotrichum porosum</name>
    <dbReference type="NCBI Taxonomy" id="105984"/>
    <lineage>
        <taxon>Eukaryota</taxon>
        <taxon>Fungi</taxon>
        <taxon>Dikarya</taxon>
        <taxon>Basidiomycota</taxon>
        <taxon>Agaricomycotina</taxon>
        <taxon>Tremellomycetes</taxon>
        <taxon>Trichosporonales</taxon>
        <taxon>Trichosporonaceae</taxon>
        <taxon>Apiotrichum</taxon>
    </lineage>
</organism>
<dbReference type="Proteomes" id="UP000279236">
    <property type="component" value="Unassembled WGS sequence"/>
</dbReference>